<evidence type="ECO:0000313" key="9">
    <source>
        <dbReference type="EMBL" id="MCP9610716.1"/>
    </source>
</evidence>
<dbReference type="Gene3D" id="2.40.170.20">
    <property type="entry name" value="TonB-dependent receptor, beta-barrel domain"/>
    <property type="match status" value="1"/>
</dbReference>
<keyword evidence="10" id="KW-1185">Reference proteome</keyword>
<dbReference type="Gene3D" id="2.60.40.1120">
    <property type="entry name" value="Carboxypeptidase-like, regulatory domain"/>
    <property type="match status" value="1"/>
</dbReference>
<dbReference type="Pfam" id="PF25183">
    <property type="entry name" value="OMP_b-brl_4"/>
    <property type="match status" value="1"/>
</dbReference>
<name>A0ABT1MHK4_9BACT</name>
<evidence type="ECO:0000256" key="4">
    <source>
        <dbReference type="ARBA" id="ARBA00022692"/>
    </source>
</evidence>
<evidence type="ECO:0000313" key="10">
    <source>
        <dbReference type="Proteomes" id="UP001205603"/>
    </source>
</evidence>
<comment type="subcellular location">
    <subcellularLocation>
        <location evidence="1">Cell outer membrane</location>
        <topology evidence="1">Multi-pass membrane protein</topology>
    </subcellularLocation>
</comment>
<dbReference type="PANTHER" id="PTHR30069:SF46">
    <property type="entry name" value="OAR PROTEIN"/>
    <property type="match status" value="1"/>
</dbReference>
<organism evidence="9 10">
    <name type="scientific">Coprobacter tertius</name>
    <dbReference type="NCBI Taxonomy" id="2944915"/>
    <lineage>
        <taxon>Bacteria</taxon>
        <taxon>Pseudomonadati</taxon>
        <taxon>Bacteroidota</taxon>
        <taxon>Bacteroidia</taxon>
        <taxon>Bacteroidales</taxon>
        <taxon>Barnesiellaceae</taxon>
        <taxon>Coprobacter</taxon>
    </lineage>
</organism>
<feature type="signal peptide" evidence="7">
    <location>
        <begin position="1"/>
        <end position="21"/>
    </location>
</feature>
<gene>
    <name evidence="9" type="ORF">NMU02_01225</name>
</gene>
<reference evidence="9 10" key="1">
    <citation type="submission" date="2022-07" db="EMBL/GenBank/DDBJ databases">
        <title>Fecal culturing of patients with breast cancer.</title>
        <authorList>
            <person name="Teng N.M.Y."/>
            <person name="Kiu R."/>
            <person name="Evans R."/>
            <person name="Baker D.J."/>
            <person name="Zenner C."/>
            <person name="Robinson S.D."/>
            <person name="Hall L.J."/>
        </authorList>
    </citation>
    <scope>NUCLEOTIDE SEQUENCE [LARGE SCALE GENOMIC DNA]</scope>
    <source>
        <strain evidence="9 10">LH1063</strain>
    </source>
</reference>
<evidence type="ECO:0000256" key="5">
    <source>
        <dbReference type="ARBA" id="ARBA00023136"/>
    </source>
</evidence>
<dbReference type="SUPFAM" id="SSF56935">
    <property type="entry name" value="Porins"/>
    <property type="match status" value="1"/>
</dbReference>
<dbReference type="SUPFAM" id="SSF49464">
    <property type="entry name" value="Carboxypeptidase regulatory domain-like"/>
    <property type="match status" value="1"/>
</dbReference>
<keyword evidence="5" id="KW-0472">Membrane</keyword>
<keyword evidence="2" id="KW-0813">Transport</keyword>
<keyword evidence="7" id="KW-0732">Signal</keyword>
<dbReference type="EMBL" id="JANDHW010000001">
    <property type="protein sequence ID" value="MCP9610716.1"/>
    <property type="molecule type" value="Genomic_DNA"/>
</dbReference>
<dbReference type="InterPro" id="IPR008969">
    <property type="entry name" value="CarboxyPept-like_regulatory"/>
</dbReference>
<evidence type="ECO:0000256" key="3">
    <source>
        <dbReference type="ARBA" id="ARBA00022452"/>
    </source>
</evidence>
<evidence type="ECO:0000256" key="2">
    <source>
        <dbReference type="ARBA" id="ARBA00022448"/>
    </source>
</evidence>
<dbReference type="InterPro" id="IPR057601">
    <property type="entry name" value="Oar-like_b-barrel"/>
</dbReference>
<dbReference type="RefSeq" id="WP_255025279.1">
    <property type="nucleotide sequence ID" value="NZ_JANDHW010000001.1"/>
</dbReference>
<dbReference type="InterPro" id="IPR039426">
    <property type="entry name" value="TonB-dep_rcpt-like"/>
</dbReference>
<accession>A0ABT1MHK4</accession>
<sequence length="1086" mass="122234">MMKHLSFTILCLLFFVFYSQAQITTSGISGKVTSDKEALIGATVSAIHESSGTKYVTSSNQDGQYSLKGMRTGGPYRIEYSYVGCNKLVYKDIYLKLGENLVLNVTLQPSAELNEVVVSAKKTRFSGEQPVATTQISNRELNTLPTINRTFDDFIRLSPYAGAQSNGYAIGGRDGRMNNITIDGANFNNNMGLAQNGFMPGGGNPISMDAIEEMQVSVAPFDVRQSNFVGAGINAITKSGSNQFRGSAYYYFRNEKTRGNKIEGIDLGDRIPESTTTYGFTLGGPIVKNKLFFFVNAEHEKTDSPVHLWRVSQNGESDPSNFISRVTSADMDAFSSLLRNTYGYNPGSYTNFDGGNLNNRIMARIDWNINRNHTFTTRYNYTKRETDFPVNSTSKPGSPLAFNRVSEYSMAFSNSNYIMGNTIQSLTAELNSNFGNRMSNKLIGTFIKSDDERSSDSNIFPHVDILKDGNPFMTAGYELFSYNNAVNNKAWTITDNFSYITGNHMITTGLSYESQYVSNAFMRYGTGYYLYDSFEQLVNKEAPSLYALTYAYNGVKNPRAELRFGQVSVYAQDEWNAAPNFRLTYGLRIDVPLYLNKLTENKLVSELTFAYGERINTGMWPKSRPLISPRIGFNWDLNESRTITLRGGTGIFTGRIPLVFFTNMPTNGGMIQNTVTINQPSDLAKLAGGIRNGEEVRQLIPEKFPNDPTTLASGAIAGVDRDFRLPQVWKSTLGIDFKLPFLNSELSVEGIYSKDINAVYHYNCNLIELEDSRMKRFEGPDNRYLFPGSRNSSVVNSVWETTLLKNTSKGYSYNMNITYRIRPIDNLSAMIAYTWSGAKVISDNPGDQASSAWKNSPAVNTANYSGLQNSQYLTPHRVIASLAYSIPYARNYATHLGVYYYGCNPGNYSYMYDNDMNQDGNSNDLIYVPRTKDEIKFVDKNGYSKEQQEDAFWDFIEQDPYLRNRKGKYAEAYSARLPWVNRFDIRIAQDFHIYTKKQKNTLQLSVNVLNFGNLLNSSWGTIKSNAAGKNGRILHYEGLDENNIPTFSMNTLTKYGKQVLPTESFSRQNMTDNCWQIQLGIKYIFN</sequence>
<protein>
    <submittedName>
        <fullName evidence="9">TonB-dependent receptor</fullName>
    </submittedName>
</protein>
<evidence type="ECO:0000259" key="8">
    <source>
        <dbReference type="Pfam" id="PF25183"/>
    </source>
</evidence>
<feature type="chain" id="PRO_5045405801" evidence="7">
    <location>
        <begin position="22"/>
        <end position="1086"/>
    </location>
</feature>
<keyword evidence="9" id="KW-0675">Receptor</keyword>
<keyword evidence="3" id="KW-1134">Transmembrane beta strand</keyword>
<dbReference type="InterPro" id="IPR036942">
    <property type="entry name" value="Beta-barrel_TonB_sf"/>
</dbReference>
<evidence type="ECO:0000256" key="6">
    <source>
        <dbReference type="ARBA" id="ARBA00023237"/>
    </source>
</evidence>
<keyword evidence="6" id="KW-0998">Cell outer membrane</keyword>
<dbReference type="PANTHER" id="PTHR30069">
    <property type="entry name" value="TONB-DEPENDENT OUTER MEMBRANE RECEPTOR"/>
    <property type="match status" value="1"/>
</dbReference>
<keyword evidence="4" id="KW-0812">Transmembrane</keyword>
<proteinExistence type="predicted"/>
<dbReference type="Proteomes" id="UP001205603">
    <property type="component" value="Unassembled WGS sequence"/>
</dbReference>
<feature type="domain" description="TonB-dependent transporter Oar-like beta-barrel" evidence="8">
    <location>
        <begin position="236"/>
        <end position="1015"/>
    </location>
</feature>
<evidence type="ECO:0000256" key="7">
    <source>
        <dbReference type="SAM" id="SignalP"/>
    </source>
</evidence>
<comment type="caution">
    <text evidence="9">The sequence shown here is derived from an EMBL/GenBank/DDBJ whole genome shotgun (WGS) entry which is preliminary data.</text>
</comment>
<evidence type="ECO:0000256" key="1">
    <source>
        <dbReference type="ARBA" id="ARBA00004571"/>
    </source>
</evidence>
<dbReference type="Pfam" id="PF13620">
    <property type="entry name" value="CarboxypepD_reg"/>
    <property type="match status" value="1"/>
</dbReference>